<feature type="domain" description="ABC transmembrane type-1" evidence="9">
    <location>
        <begin position="67"/>
        <end position="272"/>
    </location>
</feature>
<keyword evidence="7 8" id="KW-0472">Membrane</keyword>
<accession>A0ABX1JEE7</accession>
<sequence>MTVSMQLRREWTPFIRKRYALVALLPAVILLSVFVLYPLVLLVVESSTNGFEAYGRILASGSGRKAILTTFTASLIVTAVVLVVGSVIAWTIRTTTRPWLRGVCWACVLIPFWMGTIVKNYAIILLISKEGVINTALGWLGHKPVQMMYTTPAVVLGISYSLIPFAVLTVNAVFQTIDLNLLRNAEVMGSTRSGAILRVMVPLAMPGLIASGAVVFALAVGFYVTPVTLGGAQAPFLAGLIQTNILEYFDYPAAAALAVILLVVALLVMIVAVGLVGTGSIRRAITRS</sequence>
<feature type="transmembrane region" description="Helical" evidence="8">
    <location>
        <begin position="195"/>
        <end position="224"/>
    </location>
</feature>
<evidence type="ECO:0000256" key="2">
    <source>
        <dbReference type="ARBA" id="ARBA00007069"/>
    </source>
</evidence>
<dbReference type="InterPro" id="IPR000515">
    <property type="entry name" value="MetI-like"/>
</dbReference>
<evidence type="ECO:0000256" key="4">
    <source>
        <dbReference type="ARBA" id="ARBA00022475"/>
    </source>
</evidence>
<reference evidence="10 11" key="1">
    <citation type="submission" date="2020-04" db="EMBL/GenBank/DDBJ databases">
        <title>Novel species.</title>
        <authorList>
            <person name="Teo W.F.A."/>
            <person name="Lipun K."/>
            <person name="Srisuk N."/>
            <person name="Duangmal K."/>
        </authorList>
    </citation>
    <scope>NUCLEOTIDE SEQUENCE [LARGE SCALE GENOMIC DNA]</scope>
    <source>
        <strain evidence="10 11">K13G38</strain>
    </source>
</reference>
<dbReference type="PANTHER" id="PTHR42929:SF1">
    <property type="entry name" value="INNER MEMBRANE ABC TRANSPORTER PERMEASE PROTEIN YDCU-RELATED"/>
    <property type="match status" value="1"/>
</dbReference>
<comment type="subcellular location">
    <subcellularLocation>
        <location evidence="1 8">Cell membrane</location>
        <topology evidence="1 8">Multi-pass membrane protein</topology>
    </subcellularLocation>
</comment>
<organism evidence="10 11">
    <name type="scientific">Amycolatopsis acididurans</name>
    <dbReference type="NCBI Taxonomy" id="2724524"/>
    <lineage>
        <taxon>Bacteria</taxon>
        <taxon>Bacillati</taxon>
        <taxon>Actinomycetota</taxon>
        <taxon>Actinomycetes</taxon>
        <taxon>Pseudonocardiales</taxon>
        <taxon>Pseudonocardiaceae</taxon>
        <taxon>Amycolatopsis</taxon>
    </lineage>
</organism>
<dbReference type="Pfam" id="PF00528">
    <property type="entry name" value="BPD_transp_1"/>
    <property type="match status" value="1"/>
</dbReference>
<name>A0ABX1JEE7_9PSEU</name>
<comment type="similarity">
    <text evidence="2">Belongs to the binding-protein-dependent transport system permease family. CysTW subfamily.</text>
</comment>
<evidence type="ECO:0000256" key="3">
    <source>
        <dbReference type="ARBA" id="ARBA00022448"/>
    </source>
</evidence>
<dbReference type="EMBL" id="JAAXLS010000042">
    <property type="protein sequence ID" value="NKQ57814.1"/>
    <property type="molecule type" value="Genomic_DNA"/>
</dbReference>
<evidence type="ECO:0000256" key="1">
    <source>
        <dbReference type="ARBA" id="ARBA00004651"/>
    </source>
</evidence>
<dbReference type="PROSITE" id="PS50928">
    <property type="entry name" value="ABC_TM1"/>
    <property type="match status" value="1"/>
</dbReference>
<evidence type="ECO:0000256" key="6">
    <source>
        <dbReference type="ARBA" id="ARBA00022989"/>
    </source>
</evidence>
<evidence type="ECO:0000256" key="8">
    <source>
        <dbReference type="RuleBase" id="RU363032"/>
    </source>
</evidence>
<dbReference type="SUPFAM" id="SSF161098">
    <property type="entry name" value="MetI-like"/>
    <property type="match status" value="1"/>
</dbReference>
<proteinExistence type="inferred from homology"/>
<evidence type="ECO:0000256" key="7">
    <source>
        <dbReference type="ARBA" id="ARBA00023136"/>
    </source>
</evidence>
<keyword evidence="5 8" id="KW-0812">Transmembrane</keyword>
<feature type="transmembrane region" description="Helical" evidence="8">
    <location>
        <begin position="102"/>
        <end position="127"/>
    </location>
</feature>
<dbReference type="Gene3D" id="1.10.3720.10">
    <property type="entry name" value="MetI-like"/>
    <property type="match status" value="1"/>
</dbReference>
<keyword evidence="3 8" id="KW-0813">Transport</keyword>
<gene>
    <name evidence="10" type="ORF">HFP15_33635</name>
</gene>
<evidence type="ECO:0000256" key="5">
    <source>
        <dbReference type="ARBA" id="ARBA00022692"/>
    </source>
</evidence>
<comment type="caution">
    <text evidence="10">The sequence shown here is derived from an EMBL/GenBank/DDBJ whole genome shotgun (WGS) entry which is preliminary data.</text>
</comment>
<protein>
    <submittedName>
        <fullName evidence="10">ABC transporter permease</fullName>
    </submittedName>
</protein>
<dbReference type="Proteomes" id="UP000715441">
    <property type="component" value="Unassembled WGS sequence"/>
</dbReference>
<evidence type="ECO:0000313" key="10">
    <source>
        <dbReference type="EMBL" id="NKQ57814.1"/>
    </source>
</evidence>
<feature type="transmembrane region" description="Helical" evidence="8">
    <location>
        <begin position="66"/>
        <end position="90"/>
    </location>
</feature>
<feature type="transmembrane region" description="Helical" evidence="8">
    <location>
        <begin position="147"/>
        <end position="174"/>
    </location>
</feature>
<dbReference type="InterPro" id="IPR035906">
    <property type="entry name" value="MetI-like_sf"/>
</dbReference>
<dbReference type="PANTHER" id="PTHR42929">
    <property type="entry name" value="INNER MEMBRANE ABC TRANSPORTER PERMEASE PROTEIN YDCU-RELATED-RELATED"/>
    <property type="match status" value="1"/>
</dbReference>
<keyword evidence="6 8" id="KW-1133">Transmembrane helix</keyword>
<feature type="transmembrane region" description="Helical" evidence="8">
    <location>
        <begin position="21"/>
        <end position="44"/>
    </location>
</feature>
<dbReference type="CDD" id="cd06261">
    <property type="entry name" value="TM_PBP2"/>
    <property type="match status" value="1"/>
</dbReference>
<evidence type="ECO:0000313" key="11">
    <source>
        <dbReference type="Proteomes" id="UP000715441"/>
    </source>
</evidence>
<evidence type="ECO:0000259" key="9">
    <source>
        <dbReference type="PROSITE" id="PS50928"/>
    </source>
</evidence>
<feature type="transmembrane region" description="Helical" evidence="8">
    <location>
        <begin position="253"/>
        <end position="277"/>
    </location>
</feature>
<keyword evidence="4" id="KW-1003">Cell membrane</keyword>
<keyword evidence="11" id="KW-1185">Reference proteome</keyword>